<dbReference type="CDD" id="cd19071">
    <property type="entry name" value="AKR_AKR1-5-like"/>
    <property type="match status" value="1"/>
</dbReference>
<dbReference type="PROSITE" id="PS00063">
    <property type="entry name" value="ALDOKETO_REDUCTASE_3"/>
    <property type="match status" value="1"/>
</dbReference>
<evidence type="ECO:0000256" key="5">
    <source>
        <dbReference type="SAM" id="MobiDB-lite"/>
    </source>
</evidence>
<dbReference type="GO" id="GO:0016491">
    <property type="term" value="F:oxidoreductase activity"/>
    <property type="evidence" value="ECO:0007669"/>
    <property type="project" value="UniProtKB-KW"/>
</dbReference>
<dbReference type="PROSITE" id="PS00798">
    <property type="entry name" value="ALDOKETO_REDUCTASE_1"/>
    <property type="match status" value="1"/>
</dbReference>
<dbReference type="InterPro" id="IPR023210">
    <property type="entry name" value="NADP_OxRdtase_dom"/>
</dbReference>
<protein>
    <submittedName>
        <fullName evidence="7">Aldo/keto reductase</fullName>
    </submittedName>
</protein>
<dbReference type="AlphaFoldDB" id="A0A3N4KVW3"/>
<dbReference type="PRINTS" id="PR00069">
    <property type="entry name" value="ALDKETRDTASE"/>
</dbReference>
<dbReference type="InterPro" id="IPR036812">
    <property type="entry name" value="NAD(P)_OxRdtase_dom_sf"/>
</dbReference>
<dbReference type="STRING" id="1392247.A0A3N4KVW3"/>
<evidence type="ECO:0000259" key="6">
    <source>
        <dbReference type="Pfam" id="PF00248"/>
    </source>
</evidence>
<feature type="region of interest" description="Disordered" evidence="5">
    <location>
        <begin position="317"/>
        <end position="346"/>
    </location>
</feature>
<dbReference type="PROSITE" id="PS00062">
    <property type="entry name" value="ALDOKETO_REDUCTASE_2"/>
    <property type="match status" value="1"/>
</dbReference>
<feature type="compositionally biased region" description="Basic and acidic residues" evidence="5">
    <location>
        <begin position="317"/>
        <end position="335"/>
    </location>
</feature>
<keyword evidence="8" id="KW-1185">Reference proteome</keyword>
<dbReference type="InParanoid" id="A0A3N4KVW3"/>
<organism evidence="7 8">
    <name type="scientific">Morchella conica CCBAS932</name>
    <dbReference type="NCBI Taxonomy" id="1392247"/>
    <lineage>
        <taxon>Eukaryota</taxon>
        <taxon>Fungi</taxon>
        <taxon>Dikarya</taxon>
        <taxon>Ascomycota</taxon>
        <taxon>Pezizomycotina</taxon>
        <taxon>Pezizomycetes</taxon>
        <taxon>Pezizales</taxon>
        <taxon>Morchellaceae</taxon>
        <taxon>Morchella</taxon>
    </lineage>
</organism>
<evidence type="ECO:0000313" key="8">
    <source>
        <dbReference type="Proteomes" id="UP000277580"/>
    </source>
</evidence>
<dbReference type="InterPro" id="IPR020471">
    <property type="entry name" value="AKR"/>
</dbReference>
<dbReference type="Gene3D" id="3.20.20.100">
    <property type="entry name" value="NADP-dependent oxidoreductase domain"/>
    <property type="match status" value="1"/>
</dbReference>
<accession>A0A3N4KVW3</accession>
<dbReference type="InterPro" id="IPR018170">
    <property type="entry name" value="Aldo/ket_reductase_CS"/>
</dbReference>
<evidence type="ECO:0000256" key="1">
    <source>
        <dbReference type="ARBA" id="ARBA00023002"/>
    </source>
</evidence>
<dbReference type="SUPFAM" id="SSF51430">
    <property type="entry name" value="NAD(P)-linked oxidoreductase"/>
    <property type="match status" value="1"/>
</dbReference>
<evidence type="ECO:0000313" key="7">
    <source>
        <dbReference type="EMBL" id="RPB14677.1"/>
    </source>
</evidence>
<dbReference type="EMBL" id="ML119117">
    <property type="protein sequence ID" value="RPB14677.1"/>
    <property type="molecule type" value="Genomic_DNA"/>
</dbReference>
<feature type="active site" description="Proton donor" evidence="2">
    <location>
        <position position="65"/>
    </location>
</feature>
<evidence type="ECO:0000256" key="2">
    <source>
        <dbReference type="PIRSR" id="PIRSR000097-1"/>
    </source>
</evidence>
<feature type="domain" description="NADP-dependent oxidoreductase" evidence="6">
    <location>
        <begin position="24"/>
        <end position="312"/>
    </location>
</feature>
<feature type="site" description="Lowers pKa of active site Tyr" evidence="4">
    <location>
        <position position="94"/>
    </location>
</feature>
<feature type="binding site" evidence="3">
    <location>
        <position position="127"/>
    </location>
    <ligand>
        <name>substrate</name>
    </ligand>
</feature>
<evidence type="ECO:0000256" key="4">
    <source>
        <dbReference type="PIRSR" id="PIRSR000097-3"/>
    </source>
</evidence>
<dbReference type="Proteomes" id="UP000277580">
    <property type="component" value="Unassembled WGS sequence"/>
</dbReference>
<keyword evidence="1" id="KW-0560">Oxidoreductase</keyword>
<sequence>MSSSKLSASYLLKNTPGHLSIPSIGFGTFDPSLFINPTASKDPVRVATLEALEAGYRHIDTAFSYGSEKEVGKAITQWIAEGKGKREDLWVTSKLYNTFHKPEDVKIGIEISLKDLGLDYVDLYLMHFPTAYVPGENYATKKRPDGGPEVDIAGSRDFMSTWRAMEDLVDTGHTKAIGISNFSILKTKRLLSSNPRILPAINQIELHPYLPQHDLIAFLTANGIHATAHSPLGGRPVPAVALNAHLSGPLTDPTILSIAGKYDKSPAQVLLSWGVQRGTSIVPKSASRERIRENRELFILEESDMVRINEIWKGLPEVKEGKQGRRANDPSEHTGFDIYSEEREEP</sequence>
<dbReference type="PANTHER" id="PTHR11732">
    <property type="entry name" value="ALDO/KETO REDUCTASE"/>
    <property type="match status" value="1"/>
</dbReference>
<dbReference type="PIRSF" id="PIRSF000097">
    <property type="entry name" value="AKR"/>
    <property type="match status" value="1"/>
</dbReference>
<gene>
    <name evidence="7" type="ORF">P167DRAFT_572401</name>
</gene>
<proteinExistence type="predicted"/>
<evidence type="ECO:0000256" key="3">
    <source>
        <dbReference type="PIRSR" id="PIRSR000097-2"/>
    </source>
</evidence>
<dbReference type="OrthoDB" id="5772781at2759"/>
<name>A0A3N4KVW3_9PEZI</name>
<reference evidence="7 8" key="1">
    <citation type="journal article" date="2018" name="Nat. Ecol. Evol.">
        <title>Pezizomycetes genomes reveal the molecular basis of ectomycorrhizal truffle lifestyle.</title>
        <authorList>
            <person name="Murat C."/>
            <person name="Payen T."/>
            <person name="Noel B."/>
            <person name="Kuo A."/>
            <person name="Morin E."/>
            <person name="Chen J."/>
            <person name="Kohler A."/>
            <person name="Krizsan K."/>
            <person name="Balestrini R."/>
            <person name="Da Silva C."/>
            <person name="Montanini B."/>
            <person name="Hainaut M."/>
            <person name="Levati E."/>
            <person name="Barry K.W."/>
            <person name="Belfiori B."/>
            <person name="Cichocki N."/>
            <person name="Clum A."/>
            <person name="Dockter R.B."/>
            <person name="Fauchery L."/>
            <person name="Guy J."/>
            <person name="Iotti M."/>
            <person name="Le Tacon F."/>
            <person name="Lindquist E.A."/>
            <person name="Lipzen A."/>
            <person name="Malagnac F."/>
            <person name="Mello A."/>
            <person name="Molinier V."/>
            <person name="Miyauchi S."/>
            <person name="Poulain J."/>
            <person name="Riccioni C."/>
            <person name="Rubini A."/>
            <person name="Sitrit Y."/>
            <person name="Splivallo R."/>
            <person name="Traeger S."/>
            <person name="Wang M."/>
            <person name="Zifcakova L."/>
            <person name="Wipf D."/>
            <person name="Zambonelli A."/>
            <person name="Paolocci F."/>
            <person name="Nowrousian M."/>
            <person name="Ottonello S."/>
            <person name="Baldrian P."/>
            <person name="Spatafora J.W."/>
            <person name="Henrissat B."/>
            <person name="Nagy L.G."/>
            <person name="Aury J.M."/>
            <person name="Wincker P."/>
            <person name="Grigoriev I.V."/>
            <person name="Bonfante P."/>
            <person name="Martin F.M."/>
        </authorList>
    </citation>
    <scope>NUCLEOTIDE SEQUENCE [LARGE SCALE GENOMIC DNA]</scope>
    <source>
        <strain evidence="7 8">CCBAS932</strain>
    </source>
</reference>
<dbReference type="Pfam" id="PF00248">
    <property type="entry name" value="Aldo_ket_red"/>
    <property type="match status" value="1"/>
</dbReference>